<keyword evidence="7" id="KW-0238">DNA-binding</keyword>
<keyword evidence="5" id="KW-0862">Zinc</keyword>
<feature type="domain" description="C2H2-type" evidence="12">
    <location>
        <begin position="217"/>
        <end position="239"/>
    </location>
</feature>
<keyword evidence="14" id="KW-1185">Reference proteome</keyword>
<organism evidence="13 14">
    <name type="scientific">Pomacea canaliculata</name>
    <name type="common">Golden apple snail</name>
    <dbReference type="NCBI Taxonomy" id="400727"/>
    <lineage>
        <taxon>Eukaryota</taxon>
        <taxon>Metazoa</taxon>
        <taxon>Spiralia</taxon>
        <taxon>Lophotrochozoa</taxon>
        <taxon>Mollusca</taxon>
        <taxon>Gastropoda</taxon>
        <taxon>Caenogastropoda</taxon>
        <taxon>Architaenioglossa</taxon>
        <taxon>Ampullarioidea</taxon>
        <taxon>Ampullariidae</taxon>
        <taxon>Pomacea</taxon>
    </lineage>
</organism>
<dbReference type="EMBL" id="PZQS01000002">
    <property type="protein sequence ID" value="PVD37002.1"/>
    <property type="molecule type" value="Genomic_DNA"/>
</dbReference>
<dbReference type="FunFam" id="3.30.160.60:FF:000325">
    <property type="entry name" value="ZFP90 zinc finger protein"/>
    <property type="match status" value="1"/>
</dbReference>
<evidence type="ECO:0000256" key="1">
    <source>
        <dbReference type="ARBA" id="ARBA00004123"/>
    </source>
</evidence>
<dbReference type="GO" id="GO:0008270">
    <property type="term" value="F:zinc ion binding"/>
    <property type="evidence" value="ECO:0007669"/>
    <property type="project" value="UniProtKB-KW"/>
</dbReference>
<comment type="subcellular location">
    <subcellularLocation>
        <location evidence="1">Nucleus</location>
    </subcellularLocation>
</comment>
<dbReference type="PANTHER" id="PTHR24379:SF121">
    <property type="entry name" value="C2H2-TYPE DOMAIN-CONTAINING PROTEIN"/>
    <property type="match status" value="1"/>
</dbReference>
<dbReference type="PROSITE" id="PS00028">
    <property type="entry name" value="ZINC_FINGER_C2H2_1"/>
    <property type="match status" value="5"/>
</dbReference>
<evidence type="ECO:0000256" key="7">
    <source>
        <dbReference type="ARBA" id="ARBA00023125"/>
    </source>
</evidence>
<feature type="domain" description="C2H2-type" evidence="12">
    <location>
        <begin position="601"/>
        <end position="628"/>
    </location>
</feature>
<evidence type="ECO:0000256" key="10">
    <source>
        <dbReference type="PROSITE-ProRule" id="PRU00042"/>
    </source>
</evidence>
<evidence type="ECO:0000313" key="13">
    <source>
        <dbReference type="EMBL" id="PVD37002.1"/>
    </source>
</evidence>
<dbReference type="InterPro" id="IPR036236">
    <property type="entry name" value="Znf_C2H2_sf"/>
</dbReference>
<accession>A0A2T7PUA5</accession>
<evidence type="ECO:0000313" key="14">
    <source>
        <dbReference type="Proteomes" id="UP000245119"/>
    </source>
</evidence>
<evidence type="ECO:0000256" key="9">
    <source>
        <dbReference type="ARBA" id="ARBA00023242"/>
    </source>
</evidence>
<evidence type="ECO:0000256" key="6">
    <source>
        <dbReference type="ARBA" id="ARBA00023015"/>
    </source>
</evidence>
<evidence type="ECO:0000256" key="3">
    <source>
        <dbReference type="ARBA" id="ARBA00022737"/>
    </source>
</evidence>
<protein>
    <recommendedName>
        <fullName evidence="12">C2H2-type domain-containing protein</fullName>
    </recommendedName>
</protein>
<dbReference type="OMA" id="NILMEHQ"/>
<reference evidence="13 14" key="1">
    <citation type="submission" date="2018-04" db="EMBL/GenBank/DDBJ databases">
        <title>The genome of golden apple snail Pomacea canaliculata provides insight into stress tolerance and invasive adaptation.</title>
        <authorList>
            <person name="Liu C."/>
            <person name="Liu B."/>
            <person name="Ren Y."/>
            <person name="Zhang Y."/>
            <person name="Wang H."/>
            <person name="Li S."/>
            <person name="Jiang F."/>
            <person name="Yin L."/>
            <person name="Zhang G."/>
            <person name="Qian W."/>
            <person name="Fan W."/>
        </authorList>
    </citation>
    <scope>NUCLEOTIDE SEQUENCE [LARGE SCALE GENOMIC DNA]</scope>
    <source>
        <strain evidence="13">SZHN2017</strain>
        <tissue evidence="13">Muscle</tissue>
    </source>
</reference>
<name>A0A2T7PUA5_POMCA</name>
<gene>
    <name evidence="13" type="ORF">C0Q70_03995</name>
</gene>
<keyword evidence="6" id="KW-0805">Transcription regulation</keyword>
<keyword evidence="4 10" id="KW-0863">Zinc-finger</keyword>
<dbReference type="AlphaFoldDB" id="A0A2T7PUA5"/>
<feature type="compositionally biased region" description="Gly residues" evidence="11">
    <location>
        <begin position="422"/>
        <end position="432"/>
    </location>
</feature>
<keyword evidence="8" id="KW-0804">Transcription</keyword>
<dbReference type="SMART" id="SM00355">
    <property type="entry name" value="ZnF_C2H2"/>
    <property type="match status" value="7"/>
</dbReference>
<feature type="compositionally biased region" description="Polar residues" evidence="11">
    <location>
        <begin position="519"/>
        <end position="533"/>
    </location>
</feature>
<evidence type="ECO:0000256" key="5">
    <source>
        <dbReference type="ARBA" id="ARBA00022833"/>
    </source>
</evidence>
<dbReference type="GO" id="GO:0005634">
    <property type="term" value="C:nucleus"/>
    <property type="evidence" value="ECO:0007669"/>
    <property type="project" value="UniProtKB-SubCell"/>
</dbReference>
<feature type="compositionally biased region" description="Polar residues" evidence="11">
    <location>
        <begin position="112"/>
        <end position="130"/>
    </location>
</feature>
<dbReference type="OrthoDB" id="6077919at2759"/>
<feature type="domain" description="C2H2-type" evidence="12">
    <location>
        <begin position="160"/>
        <end position="188"/>
    </location>
</feature>
<dbReference type="InterPro" id="IPR013087">
    <property type="entry name" value="Znf_C2H2_type"/>
</dbReference>
<dbReference type="Gene3D" id="3.30.160.60">
    <property type="entry name" value="Classic Zinc Finger"/>
    <property type="match status" value="3"/>
</dbReference>
<comment type="caution">
    <text evidence="13">The sequence shown here is derived from an EMBL/GenBank/DDBJ whole genome shotgun (WGS) entry which is preliminary data.</text>
</comment>
<evidence type="ECO:0000256" key="8">
    <source>
        <dbReference type="ARBA" id="ARBA00023163"/>
    </source>
</evidence>
<keyword evidence="3" id="KW-0677">Repeat</keyword>
<dbReference type="PANTHER" id="PTHR24379">
    <property type="entry name" value="KRAB AND ZINC FINGER DOMAIN-CONTAINING"/>
    <property type="match status" value="1"/>
</dbReference>
<dbReference type="Proteomes" id="UP000245119">
    <property type="component" value="Linkage Group LG2"/>
</dbReference>
<evidence type="ECO:0000259" key="12">
    <source>
        <dbReference type="PROSITE" id="PS50157"/>
    </source>
</evidence>
<feature type="domain" description="C2H2-type" evidence="12">
    <location>
        <begin position="189"/>
        <end position="216"/>
    </location>
</feature>
<dbReference type="FunFam" id="3.30.160.60:FF:000065">
    <property type="entry name" value="B-cell CLL/lymphoma 6, member B"/>
    <property type="match status" value="1"/>
</dbReference>
<feature type="region of interest" description="Disordered" evidence="11">
    <location>
        <begin position="358"/>
        <end position="447"/>
    </location>
</feature>
<dbReference type="GO" id="GO:0003677">
    <property type="term" value="F:DNA binding"/>
    <property type="evidence" value="ECO:0007669"/>
    <property type="project" value="UniProtKB-KW"/>
</dbReference>
<proteinExistence type="predicted"/>
<feature type="domain" description="C2H2-type" evidence="12">
    <location>
        <begin position="243"/>
        <end position="270"/>
    </location>
</feature>
<evidence type="ECO:0000256" key="2">
    <source>
        <dbReference type="ARBA" id="ARBA00022723"/>
    </source>
</evidence>
<sequence length="656" mass="70795">MADFMGGHDPNGAATDKDDGMLLPHTSLASEANDILSPSSQGSASLTSPVGFLNQSSVSNNFVNQSQATFLSHSALTGLAAAAAHHAKYTSAGQIPSSRVMQPGMSLPIQGLSRSGQSAGPSNPLQTPNKSSSMDGSFESDEGSGGATLSISYMRQGENFVCSLCGKTVASKAAITRHIQLTHEKKKPFECNICHRRFGYKNILLEHQNIHFGIKPYSCNLCDKRFAARSNLFQHRLLHMKPFHCEVCNKRFDRADQLQRHLKLHPTSNILSCNLCNFQATNVETLNNHLKESHTLQTYNTRSRFGNPLEGDHRAPDLPTQVPLSLAGTSNSSTGSLSNLESEAMRRIDTICSQLAVRNQGPGNLPNIKSEPTSPIMGSSPHGSLPPISPSNNLASPPFSMGGDSGSNYPPNVAAGHFRGSSGQGYSGGDGFSSGSSSAAIHSDDSHKEDLTMMSASVQDPGIMFLGDASSSSGPASSCRQAMGHFVAPSRRNPSTPSIPGIQAFSRQNRNGPAPSPLPLQQATSDRVRSSADSTSSMSEFFSTLQALIHRSQDIPELNVTISRPKSKQDMGTQHTAVNIQGDIPALNDILVYYESQGKIYRCNHCKILFEERGMYFLHKSLHGELSPWECSICHKICTDKNDFHLHFVNEQHLGH</sequence>
<keyword evidence="2" id="KW-0479">Metal-binding</keyword>
<dbReference type="SUPFAM" id="SSF57667">
    <property type="entry name" value="beta-beta-alpha zinc fingers"/>
    <property type="match status" value="4"/>
</dbReference>
<dbReference type="PROSITE" id="PS50157">
    <property type="entry name" value="ZINC_FINGER_C2H2_2"/>
    <property type="match status" value="5"/>
</dbReference>
<evidence type="ECO:0000256" key="11">
    <source>
        <dbReference type="SAM" id="MobiDB-lite"/>
    </source>
</evidence>
<feature type="region of interest" description="Disordered" evidence="11">
    <location>
        <begin position="94"/>
        <end position="143"/>
    </location>
</feature>
<feature type="region of interest" description="Disordered" evidence="11">
    <location>
        <begin position="1"/>
        <end position="23"/>
    </location>
</feature>
<evidence type="ECO:0000256" key="4">
    <source>
        <dbReference type="ARBA" id="ARBA00022771"/>
    </source>
</evidence>
<dbReference type="Pfam" id="PF00096">
    <property type="entry name" value="zf-C2H2"/>
    <property type="match status" value="3"/>
</dbReference>
<feature type="region of interest" description="Disordered" evidence="11">
    <location>
        <begin position="487"/>
        <end position="533"/>
    </location>
</feature>
<keyword evidence="9" id="KW-0539">Nucleus</keyword>